<evidence type="ECO:0000256" key="2">
    <source>
        <dbReference type="ARBA" id="ARBA00022670"/>
    </source>
</evidence>
<gene>
    <name evidence="6" type="ORF">LX81_01432</name>
</gene>
<sequence length="145" mass="15867">MASRVVEIARLWIGTPYVHQASCRGAGTDCLGLVRGVWRELGGAETISIPPYTADWSEAQGEERLLRGARHVLIEAAQGPVMEGQVLLFRMRERAVAKHLGIVGQGGDEPTFIHAFSGHHVVETALSAPWVRRIVARFDFPEGSI</sequence>
<dbReference type="Proteomes" id="UP000248916">
    <property type="component" value="Unassembled WGS sequence"/>
</dbReference>
<comment type="similarity">
    <text evidence="1">Belongs to the peptidase C40 family.</text>
</comment>
<dbReference type="PROSITE" id="PS51935">
    <property type="entry name" value="NLPC_P60"/>
    <property type="match status" value="1"/>
</dbReference>
<name>A0A2W7NBA8_9RHOB</name>
<dbReference type="GO" id="GO:0006508">
    <property type="term" value="P:proteolysis"/>
    <property type="evidence" value="ECO:0007669"/>
    <property type="project" value="UniProtKB-KW"/>
</dbReference>
<dbReference type="RefSeq" id="WP_111536592.1">
    <property type="nucleotide sequence ID" value="NZ_QKZL01000004.1"/>
</dbReference>
<evidence type="ECO:0000313" key="6">
    <source>
        <dbReference type="EMBL" id="PZX17705.1"/>
    </source>
</evidence>
<organism evidence="6 7">
    <name type="scientific">Palleronia aestuarii</name>
    <dbReference type="NCBI Taxonomy" id="568105"/>
    <lineage>
        <taxon>Bacteria</taxon>
        <taxon>Pseudomonadati</taxon>
        <taxon>Pseudomonadota</taxon>
        <taxon>Alphaproteobacteria</taxon>
        <taxon>Rhodobacterales</taxon>
        <taxon>Roseobacteraceae</taxon>
        <taxon>Palleronia</taxon>
    </lineage>
</organism>
<keyword evidence="7" id="KW-1185">Reference proteome</keyword>
<dbReference type="GO" id="GO:0008234">
    <property type="term" value="F:cysteine-type peptidase activity"/>
    <property type="evidence" value="ECO:0007669"/>
    <property type="project" value="UniProtKB-KW"/>
</dbReference>
<keyword evidence="2" id="KW-0645">Protease</keyword>
<dbReference type="AlphaFoldDB" id="A0A2W7NBA8"/>
<comment type="caution">
    <text evidence="6">The sequence shown here is derived from an EMBL/GenBank/DDBJ whole genome shotgun (WGS) entry which is preliminary data.</text>
</comment>
<reference evidence="6 7" key="1">
    <citation type="submission" date="2018-06" db="EMBL/GenBank/DDBJ databases">
        <title>Genomic Encyclopedia of Archaeal and Bacterial Type Strains, Phase II (KMG-II): from individual species to whole genera.</title>
        <authorList>
            <person name="Goeker M."/>
        </authorList>
    </citation>
    <scope>NUCLEOTIDE SEQUENCE [LARGE SCALE GENOMIC DNA]</scope>
    <source>
        <strain evidence="6 7">DSM 22009</strain>
    </source>
</reference>
<accession>A0A2W7NBA8</accession>
<protein>
    <submittedName>
        <fullName evidence="6">NlpC/P60 family putative phage cell wall peptidase</fullName>
    </submittedName>
</protein>
<dbReference type="Pfam" id="PF00877">
    <property type="entry name" value="NLPC_P60"/>
    <property type="match status" value="1"/>
</dbReference>
<dbReference type="InterPro" id="IPR000064">
    <property type="entry name" value="NLP_P60_dom"/>
</dbReference>
<evidence type="ECO:0000256" key="1">
    <source>
        <dbReference type="ARBA" id="ARBA00007074"/>
    </source>
</evidence>
<dbReference type="NCBIfam" id="TIGR02219">
    <property type="entry name" value="phage_NlpC_fam"/>
    <property type="match status" value="1"/>
</dbReference>
<keyword evidence="4" id="KW-0788">Thiol protease</keyword>
<dbReference type="Gene3D" id="3.90.1720.10">
    <property type="entry name" value="endopeptidase domain like (from Nostoc punctiforme)"/>
    <property type="match status" value="1"/>
</dbReference>
<evidence type="ECO:0000256" key="4">
    <source>
        <dbReference type="ARBA" id="ARBA00022807"/>
    </source>
</evidence>
<feature type="domain" description="NlpC/P60" evidence="5">
    <location>
        <begin position="1"/>
        <end position="141"/>
    </location>
</feature>
<dbReference type="InterPro" id="IPR011929">
    <property type="entry name" value="Phage_pept_NlpC/P60"/>
</dbReference>
<keyword evidence="3" id="KW-0378">Hydrolase</keyword>
<dbReference type="InterPro" id="IPR038765">
    <property type="entry name" value="Papain-like_cys_pep_sf"/>
</dbReference>
<dbReference type="OrthoDB" id="6058745at2"/>
<dbReference type="EMBL" id="QKZL01000004">
    <property type="protein sequence ID" value="PZX17705.1"/>
    <property type="molecule type" value="Genomic_DNA"/>
</dbReference>
<evidence type="ECO:0000256" key="3">
    <source>
        <dbReference type="ARBA" id="ARBA00022801"/>
    </source>
</evidence>
<evidence type="ECO:0000259" key="5">
    <source>
        <dbReference type="PROSITE" id="PS51935"/>
    </source>
</evidence>
<dbReference type="SUPFAM" id="SSF54001">
    <property type="entry name" value="Cysteine proteinases"/>
    <property type="match status" value="1"/>
</dbReference>
<evidence type="ECO:0000313" key="7">
    <source>
        <dbReference type="Proteomes" id="UP000248916"/>
    </source>
</evidence>
<proteinExistence type="inferred from homology"/>